<organism evidence="2 3">
    <name type="scientific">Mucor saturninus</name>
    <dbReference type="NCBI Taxonomy" id="64648"/>
    <lineage>
        <taxon>Eukaryota</taxon>
        <taxon>Fungi</taxon>
        <taxon>Fungi incertae sedis</taxon>
        <taxon>Mucoromycota</taxon>
        <taxon>Mucoromycotina</taxon>
        <taxon>Mucoromycetes</taxon>
        <taxon>Mucorales</taxon>
        <taxon>Mucorineae</taxon>
        <taxon>Mucoraceae</taxon>
        <taxon>Mucor</taxon>
    </lineage>
</organism>
<keyword evidence="1" id="KW-1133">Transmembrane helix</keyword>
<feature type="transmembrane region" description="Helical" evidence="1">
    <location>
        <begin position="136"/>
        <end position="161"/>
    </location>
</feature>
<dbReference type="EMBL" id="JAEPRD010000008">
    <property type="protein sequence ID" value="KAG2211677.1"/>
    <property type="molecule type" value="Genomic_DNA"/>
</dbReference>
<dbReference type="PANTHER" id="PTHR34391:SF1">
    <property type="entry name" value="UPF0658 GOLGI APPARATUS MEMBRANE PROTEIN C1952.10C-RELATED"/>
    <property type="match status" value="1"/>
</dbReference>
<feature type="transmembrane region" description="Helical" evidence="1">
    <location>
        <begin position="72"/>
        <end position="91"/>
    </location>
</feature>
<evidence type="ECO:0000256" key="1">
    <source>
        <dbReference type="SAM" id="Phobius"/>
    </source>
</evidence>
<name>A0A8H7RK17_9FUNG</name>
<evidence type="ECO:0000313" key="2">
    <source>
        <dbReference type="EMBL" id="KAG2211677.1"/>
    </source>
</evidence>
<dbReference type="OrthoDB" id="2283706at2759"/>
<sequence length="207" mass="23731">MTLFAAKKATKDIGWDVYKKIGCSTEIQKMYIKVQWFSLMLKINIYFEFTSYALYFIMLASFSANWEQGSPTIPVLGVSLAVLVLILPSLVMSRYAISRESNLLMTSFIVFQFVFIGSTVYVMYHKKEFLTDWYAFAGYCLCTLVAAIVTIILSIVCQLNFNKGLKDFVRWKLFSKTVPRRQSAAYMSQASTFYGLEGQRVDMPIDD</sequence>
<protein>
    <submittedName>
        <fullName evidence="2">Uncharacterized protein</fullName>
    </submittedName>
</protein>
<proteinExistence type="predicted"/>
<feature type="transmembrane region" description="Helical" evidence="1">
    <location>
        <begin position="45"/>
        <end position="66"/>
    </location>
</feature>
<evidence type="ECO:0000313" key="3">
    <source>
        <dbReference type="Proteomes" id="UP000603453"/>
    </source>
</evidence>
<comment type="caution">
    <text evidence="2">The sequence shown here is derived from an EMBL/GenBank/DDBJ whole genome shotgun (WGS) entry which is preliminary data.</text>
</comment>
<dbReference type="AlphaFoldDB" id="A0A8H7RK17"/>
<feature type="transmembrane region" description="Helical" evidence="1">
    <location>
        <begin position="103"/>
        <end position="124"/>
    </location>
</feature>
<dbReference type="GO" id="GO:0005794">
    <property type="term" value="C:Golgi apparatus"/>
    <property type="evidence" value="ECO:0007669"/>
    <property type="project" value="TreeGrafter"/>
</dbReference>
<gene>
    <name evidence="2" type="ORF">INT47_008774</name>
</gene>
<dbReference type="InterPro" id="IPR040410">
    <property type="entry name" value="UPF0658_Golgi"/>
</dbReference>
<keyword evidence="1" id="KW-0812">Transmembrane</keyword>
<keyword evidence="3" id="KW-1185">Reference proteome</keyword>
<dbReference type="PANTHER" id="PTHR34391">
    <property type="entry name" value="UPF0658 GOLGI APPARATUS MEMBRANE PROTEIN C1952.10C-RELATED"/>
    <property type="match status" value="1"/>
</dbReference>
<accession>A0A8H7RK17</accession>
<dbReference type="Proteomes" id="UP000603453">
    <property type="component" value="Unassembled WGS sequence"/>
</dbReference>
<reference evidence="2" key="1">
    <citation type="submission" date="2020-12" db="EMBL/GenBank/DDBJ databases">
        <title>Metabolic potential, ecology and presence of endohyphal bacteria is reflected in genomic diversity of Mucoromycotina.</title>
        <authorList>
            <person name="Muszewska A."/>
            <person name="Okrasinska A."/>
            <person name="Steczkiewicz K."/>
            <person name="Drgas O."/>
            <person name="Orlowska M."/>
            <person name="Perlinska-Lenart U."/>
            <person name="Aleksandrzak-Piekarczyk T."/>
            <person name="Szatraj K."/>
            <person name="Zielenkiewicz U."/>
            <person name="Pilsyk S."/>
            <person name="Malc E."/>
            <person name="Mieczkowski P."/>
            <person name="Kruszewska J.S."/>
            <person name="Biernat P."/>
            <person name="Pawlowska J."/>
        </authorList>
    </citation>
    <scope>NUCLEOTIDE SEQUENCE</scope>
    <source>
        <strain evidence="2">WA0000017839</strain>
    </source>
</reference>
<keyword evidence="1" id="KW-0472">Membrane</keyword>